<feature type="compositionally biased region" description="Low complexity" evidence="1">
    <location>
        <begin position="549"/>
        <end position="566"/>
    </location>
</feature>
<feature type="transmembrane region" description="Helical" evidence="2">
    <location>
        <begin position="38"/>
        <end position="57"/>
    </location>
</feature>
<evidence type="ECO:0000313" key="3">
    <source>
        <dbReference type="EMBL" id="CAB4632582.1"/>
    </source>
</evidence>
<feature type="transmembrane region" description="Helical" evidence="2">
    <location>
        <begin position="467"/>
        <end position="485"/>
    </location>
</feature>
<feature type="transmembrane region" description="Helical" evidence="2">
    <location>
        <begin position="189"/>
        <end position="209"/>
    </location>
</feature>
<feature type="transmembrane region" description="Helical" evidence="2">
    <location>
        <begin position="240"/>
        <end position="258"/>
    </location>
</feature>
<evidence type="ECO:0000256" key="2">
    <source>
        <dbReference type="SAM" id="Phobius"/>
    </source>
</evidence>
<dbReference type="AlphaFoldDB" id="A0A6J6J6I5"/>
<feature type="compositionally biased region" description="Low complexity" evidence="1">
    <location>
        <begin position="583"/>
        <end position="608"/>
    </location>
</feature>
<feature type="region of interest" description="Disordered" evidence="1">
    <location>
        <begin position="1"/>
        <end position="30"/>
    </location>
</feature>
<evidence type="ECO:0000256" key="1">
    <source>
        <dbReference type="SAM" id="MobiDB-lite"/>
    </source>
</evidence>
<feature type="transmembrane region" description="Helical" evidence="2">
    <location>
        <begin position="265"/>
        <end position="285"/>
    </location>
</feature>
<feature type="region of interest" description="Disordered" evidence="1">
    <location>
        <begin position="504"/>
        <end position="608"/>
    </location>
</feature>
<feature type="transmembrane region" description="Helical" evidence="2">
    <location>
        <begin position="216"/>
        <end position="234"/>
    </location>
</feature>
<feature type="compositionally biased region" description="Gly residues" evidence="1">
    <location>
        <begin position="504"/>
        <end position="521"/>
    </location>
</feature>
<sequence length="608" mass="63191">MTSAETILTNPTPDAGETIAATPDSASGPTPRQFATKWLPAIIAALFFVAFSAIVLSQPEKMIEPDPYAYRASIAALENGNINLSQEQYDALSLELQQTSLGGGIMQWHQNDDGSWVSEKNPGYPFLAVGFDEAGALRLAPLFYGALACLAMWFGARRWLGRWGGTFAVGAYCSTALAMVMAWRSTMPTFTDASLIAAGLGLLIWSVVALDRSRRIRTIVGALAFFSFGLAVSVRYTSAAVLGVAAVFALIVCLRPKWKLGWSTLLWWAIASLPPLIASLAYNAAYFDGPFSTGYNASTVQFSTSAISPNLRIMPGRLWQAMPVFVIGLAAVAVLIAVQIIHAVRERSKNTSSQEAALAESQGEFAELPETNQAIDPSPATIDRWIGSFLVVTWAATWVMYSAYEWTANLGGGFGGGRAGGAPSFGGGGPAMGGMSQPVYSTVRFYLPALGAIALLVAWLFTRMPAVIGILALVALFAVGGHEFINTVNSSWASMSIGGGGGSMVGPGANGGPGNQGGSGGFPQFDPSKCPNLPQLPQGGPSRGGGAPSGQRPQAGNDFGTPPTGQQGRGGITFDENGCPVLPGSTSPGSSNSTTTSSISPTSAGASA</sequence>
<reference evidence="3" key="1">
    <citation type="submission" date="2020-05" db="EMBL/GenBank/DDBJ databases">
        <authorList>
            <person name="Chiriac C."/>
            <person name="Salcher M."/>
            <person name="Ghai R."/>
            <person name="Kavagutti S V."/>
        </authorList>
    </citation>
    <scope>NUCLEOTIDE SEQUENCE</scope>
</reference>
<proteinExistence type="predicted"/>
<keyword evidence="2" id="KW-1133">Transmembrane helix</keyword>
<feature type="compositionally biased region" description="Polar residues" evidence="1">
    <location>
        <begin position="1"/>
        <end position="12"/>
    </location>
</feature>
<organism evidence="3">
    <name type="scientific">freshwater metagenome</name>
    <dbReference type="NCBI Taxonomy" id="449393"/>
    <lineage>
        <taxon>unclassified sequences</taxon>
        <taxon>metagenomes</taxon>
        <taxon>ecological metagenomes</taxon>
    </lineage>
</organism>
<keyword evidence="2" id="KW-0812">Transmembrane</keyword>
<dbReference type="EMBL" id="CAEZVK010000077">
    <property type="protein sequence ID" value="CAB4632582.1"/>
    <property type="molecule type" value="Genomic_DNA"/>
</dbReference>
<gene>
    <name evidence="3" type="ORF">UFOPK2000_00824</name>
</gene>
<feature type="transmembrane region" description="Helical" evidence="2">
    <location>
        <begin position="136"/>
        <end position="156"/>
    </location>
</feature>
<feature type="transmembrane region" description="Helical" evidence="2">
    <location>
        <begin position="445"/>
        <end position="461"/>
    </location>
</feature>
<name>A0A6J6J6I5_9ZZZZ</name>
<accession>A0A6J6J6I5</accession>
<keyword evidence="2" id="KW-0472">Membrane</keyword>
<feature type="transmembrane region" description="Helical" evidence="2">
    <location>
        <begin position="318"/>
        <end position="341"/>
    </location>
</feature>
<protein>
    <submittedName>
        <fullName evidence="3">Unannotated protein</fullName>
    </submittedName>
</protein>
<feature type="transmembrane region" description="Helical" evidence="2">
    <location>
        <begin position="163"/>
        <end position="183"/>
    </location>
</feature>